<accession>C9ZZ08</accession>
<feature type="compositionally biased region" description="Basic and acidic residues" evidence="3">
    <location>
        <begin position="1346"/>
        <end position="1360"/>
    </location>
</feature>
<organism evidence="6 7">
    <name type="scientific">Trypanosoma brucei gambiense (strain MHOM/CI/86/DAL972)</name>
    <dbReference type="NCBI Taxonomy" id="679716"/>
    <lineage>
        <taxon>Eukaryota</taxon>
        <taxon>Discoba</taxon>
        <taxon>Euglenozoa</taxon>
        <taxon>Kinetoplastea</taxon>
        <taxon>Metakinetoplastina</taxon>
        <taxon>Trypanosomatida</taxon>
        <taxon>Trypanosomatidae</taxon>
        <taxon>Trypanosoma</taxon>
    </lineage>
</organism>
<feature type="domain" description="DUF2428" evidence="4">
    <location>
        <begin position="1136"/>
        <end position="1403"/>
    </location>
</feature>
<evidence type="ECO:0000259" key="5">
    <source>
        <dbReference type="Pfam" id="PF25151"/>
    </source>
</evidence>
<proteinExistence type="inferred from homology"/>
<evidence type="ECO:0000313" key="7">
    <source>
        <dbReference type="Proteomes" id="UP000002316"/>
    </source>
</evidence>
<dbReference type="InterPro" id="IPR056842">
    <property type="entry name" value="THADA-like_TPR_C"/>
</dbReference>
<dbReference type="GO" id="GO:0005829">
    <property type="term" value="C:cytosol"/>
    <property type="evidence" value="ECO:0007669"/>
    <property type="project" value="TreeGrafter"/>
</dbReference>
<dbReference type="Pfam" id="PF25151">
    <property type="entry name" value="TPR_Trm732_C"/>
    <property type="match status" value="1"/>
</dbReference>
<keyword evidence="2" id="KW-0819">tRNA processing</keyword>
<dbReference type="GeneID" id="23860779"/>
<dbReference type="InterPro" id="IPR019442">
    <property type="entry name" value="THADA/TRM732_DUF2428"/>
</dbReference>
<dbReference type="EMBL" id="FN554972">
    <property type="protein sequence ID" value="CBH14657.1"/>
    <property type="molecule type" value="Genomic_DNA"/>
</dbReference>
<dbReference type="Pfam" id="PF10350">
    <property type="entry name" value="DUF2428"/>
    <property type="match status" value="1"/>
</dbReference>
<sequence>MSNEYTTAARLQQHHLSSGSASMDMCVYSKLLEGSSTILQAINALTPLAPKAANIVEREIVNFMRAATPEHRVRCISQITGALREPAFYNQRHKRGCATFLHKLAVHFVFPLLLHSSVRYLHRALATLVRTVYVVSEDLELCFQEAFVTAHIKPWFRDGCRPSLLQHLDSTELSLLKDPIMNWVNCIDGTMCVAVPLFPAVFANTFFDVVPLLGDSLQWMVDNACAGCSQSECGKGNGGMLLGEDLSYVRYGIRVVTTYVHKFLHLLGDVLHEGEEQKVAEVQEDICKLFSSSLRMLSSAVFPKDVLNGAGLLVSSLLTIRTCDASFLLEICRYCGASEVRKESNFTSVADDDGCSKRWTEEYVREFVQLVCSSDPQHEILQRSFSRDSLRRIFYSFTANGRFALMKGLLAHLSTPLRGNIGSVGVLLKPVVPLLDNLSSYAASGRPLVAVYDVIIPAAISYCSALHVPDTRFMAIQTIDSVVRHLSSVFTCIADLLETTLEESVVEGTTRVVKRGVQRAGGVGLLIETDCKALSALCANTSGLMRALGEATEVIMGMWDDSTQHVAGPLYGAYSEILAVHSSVRRCKTLLSQGSGVPNQEVDALDVAETLHVILPIPNERRGKYHALLALLDVVQVPQFLLELRKHRAKCSKEGAADYCSAVTPDDVSEVDALCEFSRMLLGGAINPKVGSAAGEVFAKTANYIRLSSGTETETEKLFLGGVIEPLLKSIVVPGYCAPLHVEDATRISNIVTHMISPCLKRDESYLPTLLSRLATMVESGDCYFRLGQSIVEILHRARVAGRDVSTYIHPRSRLFKVVLSSLQSHSSELRYTALGLCVLTMKKAEPVHYWQCRLMEWYISTNMHSGGDSAAMRNLLEVYKKWAQRLVDSCASKCSNRRRKAEGNEASDQYRELVTKHFVRTVSYIAPHIGESVEWCRNLSLERRVTAMMIYSCLLRNSTEVFTDTQLHELQKQLLPETLVEGLLECLSSGWVKARECAFGILQTYCKYAASAVFSESRLGNPVAASDAKAGLSHARTYKKAEGEVLRYVLATYFTPAARKAASEDPQRECKRRLELVKLEIAALHGKFVGLCQLGTKKAYELVKLHPFHGSLSLCAALLSNVKEVCTTADGLQESCNQMLLCCNQALQNCSLLVGGEASGSANEGDVDVDCRGHAFDKGNPCEEASMRAVVNNTWLCIRTAAAAVERVVALVSIDSLDFKVVRGVCYVLVESLLRTKHNGVMRAVRGALKTIAVALLRSRDVTCHTLPSEILEFLLGPDGVTSVSVARMLRRSQGLPHALLAVLEAEDIGVPATLFPQAMKRLLHVATNAHSNEGGPDLCPPNGNDERRTPEADGEIRRSQRSNALNVLKFIFENKSFASRSVSHLEDAFWIAASGFDDPSWGIRNSSLMLFSAVLPRFVGEHPSTGGVGVNTSLHDIAIRAPRAVAFAYEELVKSFTNPSPSLGAFPLLQMLSMLAPDPPHVITKATTVNLEGNEQEQPDSQRIVNAVVRCGSSRNLMIRAACSVALTSLVPPTNLEGLFAEFCSALSASRTAANALHGVLLHLQQFHTFYVGTLRRHVKPRALSSSVTPTVQLLVSRLTVEGLTISQGNSAQEPVLSRACVRCPTIAATFFSVASDALYHATVGMKGIQKKDITDSVWSLVNIGVSTLHSILCTATPLYSLSRAYHAAVMENTTLFALLAVHYLSDITTHHGTHDALWVALRDVFACEASKIIMSHTMNHISYLMSKNWWSSEISVGVVKQFAVRMKCDLVHAALTMLRESLGDNRHVKGLSCLELLRMQSQLEFVVTMSKEGLMCLEAHSELFDAVEDLLLRRMNPSAKHFLRNADVHSWAIRFLGLRCTCHMPHNEAVLEIITHYCFPTVNVQTRLAVVDSLNDSFLAGVVTSPAAAATTSTFTKQRSVYLLVLLQLLFDDAYDVRTAACRVVSRLVLAAALPLDHTSCVIALVSLLRSYCSTGELSPVMVKQYLLKNTECCLSGSATKDTCGDDDDEGSDEEGVLFEKEADNMFAEGSLLAFLATVITREGADCVPVFSVYTELVNVSERCGNPAVMYGALLDEPLPCGA</sequence>
<name>C9ZZ08_TRYB9</name>
<evidence type="ECO:0000256" key="1">
    <source>
        <dbReference type="ARBA" id="ARBA00010409"/>
    </source>
</evidence>
<dbReference type="Proteomes" id="UP000002316">
    <property type="component" value="Chromosome 9"/>
</dbReference>
<dbReference type="KEGG" id="tbg:TbgDal_IX7330"/>
<evidence type="ECO:0000259" key="4">
    <source>
        <dbReference type="Pfam" id="PF10350"/>
    </source>
</evidence>
<dbReference type="GO" id="GO:0030488">
    <property type="term" value="P:tRNA methylation"/>
    <property type="evidence" value="ECO:0007669"/>
    <property type="project" value="TreeGrafter"/>
</dbReference>
<dbReference type="RefSeq" id="XP_011776923.1">
    <property type="nucleotide sequence ID" value="XM_011778621.1"/>
</dbReference>
<protein>
    <submittedName>
        <fullName evidence="6">Uncharacterized protein</fullName>
    </submittedName>
</protein>
<comment type="similarity">
    <text evidence="1">Belongs to the THADA family.</text>
</comment>
<evidence type="ECO:0000313" key="6">
    <source>
        <dbReference type="EMBL" id="CBH14657.1"/>
    </source>
</evidence>
<evidence type="ECO:0000256" key="3">
    <source>
        <dbReference type="SAM" id="MobiDB-lite"/>
    </source>
</evidence>
<evidence type="ECO:0000256" key="2">
    <source>
        <dbReference type="ARBA" id="ARBA00022694"/>
    </source>
</evidence>
<dbReference type="InterPro" id="IPR016024">
    <property type="entry name" value="ARM-type_fold"/>
</dbReference>
<dbReference type="PANTHER" id="PTHR14387:SF0">
    <property type="entry name" value="DUF2428 DOMAIN-CONTAINING PROTEIN"/>
    <property type="match status" value="1"/>
</dbReference>
<feature type="region of interest" description="Disordered" evidence="3">
    <location>
        <begin position="1333"/>
        <end position="1360"/>
    </location>
</feature>
<dbReference type="VEuPathDB" id="TriTrypDB:Tbg972.9.7330"/>
<feature type="domain" description="tRNA (32-2'-O)-methyltransferase regulator THADA-like C-terminal TPR repeats region" evidence="5">
    <location>
        <begin position="1406"/>
        <end position="1568"/>
    </location>
</feature>
<dbReference type="OrthoDB" id="73997at2759"/>
<dbReference type="SUPFAM" id="SSF48371">
    <property type="entry name" value="ARM repeat"/>
    <property type="match status" value="2"/>
</dbReference>
<dbReference type="PANTHER" id="PTHR14387">
    <property type="entry name" value="THADA/DEATH RECEPTOR INTERACTING PROTEIN"/>
    <property type="match status" value="1"/>
</dbReference>
<dbReference type="InterPro" id="IPR051954">
    <property type="entry name" value="tRNA_methyltransferase_THADA"/>
</dbReference>
<gene>
    <name evidence="6" type="ORF">TbgDal_IX7330</name>
</gene>
<reference evidence="7" key="1">
    <citation type="journal article" date="2010" name="PLoS Negl. Trop. Dis.">
        <title>The genome sequence of Trypanosoma brucei gambiense, causative agent of chronic human african trypanosomiasis.</title>
        <authorList>
            <person name="Jackson A.P."/>
            <person name="Sanders M."/>
            <person name="Berry A."/>
            <person name="McQuillan J."/>
            <person name="Aslett M.A."/>
            <person name="Quail M.A."/>
            <person name="Chukualim B."/>
            <person name="Capewell P."/>
            <person name="MacLeod A."/>
            <person name="Melville S.E."/>
            <person name="Gibson W."/>
            <person name="Barry J.D."/>
            <person name="Berriman M."/>
            <person name="Hertz-Fowler C."/>
        </authorList>
    </citation>
    <scope>NUCLEOTIDE SEQUENCE [LARGE SCALE GENOMIC DNA]</scope>
    <source>
        <strain evidence="7">MHOM/CI/86/DAL972</strain>
    </source>
</reference>